<evidence type="ECO:0000256" key="1">
    <source>
        <dbReference type="ARBA" id="ARBA00004687"/>
    </source>
</evidence>
<feature type="transmembrane region" description="Helical" evidence="3">
    <location>
        <begin position="104"/>
        <end position="124"/>
    </location>
</feature>
<feature type="transmembrane region" description="Helical" evidence="3">
    <location>
        <begin position="73"/>
        <end position="92"/>
    </location>
</feature>
<evidence type="ECO:0000256" key="3">
    <source>
        <dbReference type="SAM" id="Phobius"/>
    </source>
</evidence>
<feature type="domain" description="Phosphatidylinositol N-acetylglucosaminyltransferase subunit H conserved" evidence="4">
    <location>
        <begin position="128"/>
        <end position="187"/>
    </location>
</feature>
<keyword evidence="3" id="KW-1133">Transmembrane helix</keyword>
<comment type="pathway">
    <text evidence="1">Glycolipid biosynthesis; glycosylphosphatidylinositol-anchor biosynthesis.</text>
</comment>
<keyword evidence="3" id="KW-0472">Membrane</keyword>
<dbReference type="GO" id="GO:0000506">
    <property type="term" value="C:glycosylphosphatidylinositol-N-acetylglucosaminyltransferase (GPI-GnT) complex"/>
    <property type="evidence" value="ECO:0007669"/>
    <property type="project" value="InterPro"/>
</dbReference>
<dbReference type="OrthoDB" id="6256716at2759"/>
<evidence type="ECO:0000259" key="4">
    <source>
        <dbReference type="Pfam" id="PF10181"/>
    </source>
</evidence>
<evidence type="ECO:0000313" key="6">
    <source>
        <dbReference type="Proteomes" id="UP000030699"/>
    </source>
</evidence>
<comment type="similarity">
    <text evidence="2">Belongs to the PIGH family.</text>
</comment>
<dbReference type="Pfam" id="PF10181">
    <property type="entry name" value="PIG-H"/>
    <property type="match status" value="1"/>
</dbReference>
<dbReference type="InterPro" id="IPR044215">
    <property type="entry name" value="PIG-H"/>
</dbReference>
<keyword evidence="3" id="KW-0812">Transmembrane</keyword>
<dbReference type="PANTHER" id="PTHR15231:SF1">
    <property type="entry name" value="PHOSPHATIDYLINOSITOL N-ACETYLGLUCOSAMINYLTRANSFERASE SUBUNIT H"/>
    <property type="match status" value="1"/>
</dbReference>
<dbReference type="PANTHER" id="PTHR15231">
    <property type="entry name" value="PHOSPHATIDYLINOSITOL N-ACETYLGLUCOSAMINYLTRANSFERASE SUBUNIT H"/>
    <property type="match status" value="1"/>
</dbReference>
<dbReference type="InterPro" id="IPR019328">
    <property type="entry name" value="PIGH-H_dom"/>
</dbReference>
<evidence type="ECO:0000313" key="5">
    <source>
        <dbReference type="EMBL" id="ETW48509.1"/>
    </source>
</evidence>
<dbReference type="UniPathway" id="UPA00196"/>
<dbReference type="AlphaFoldDB" id="A0A024WMR3"/>
<dbReference type="EMBL" id="KI925571">
    <property type="protein sequence ID" value="ETW48509.1"/>
    <property type="molecule type" value="Genomic_DNA"/>
</dbReference>
<dbReference type="GO" id="GO:0006506">
    <property type="term" value="P:GPI anchor biosynthetic process"/>
    <property type="evidence" value="ECO:0007669"/>
    <property type="project" value="UniProtKB-UniPathway"/>
</dbReference>
<accession>A0A024WMR3</accession>
<reference evidence="5 6" key="1">
    <citation type="submission" date="2013-02" db="EMBL/GenBank/DDBJ databases">
        <title>The Genome Annotation of Plasmodium falciparum MaliPS096_E11.</title>
        <authorList>
            <consortium name="The Broad Institute Genome Sequencing Platform"/>
            <consortium name="The Broad Institute Genome Sequencing Center for Infectious Disease"/>
            <person name="Neafsey D."/>
            <person name="Hoffman S."/>
            <person name="Volkman S."/>
            <person name="Rosenthal P."/>
            <person name="Walker B."/>
            <person name="Young S.K."/>
            <person name="Zeng Q."/>
            <person name="Gargeya S."/>
            <person name="Fitzgerald M."/>
            <person name="Haas B."/>
            <person name="Abouelleil A."/>
            <person name="Allen A.W."/>
            <person name="Alvarado L."/>
            <person name="Arachchi H.M."/>
            <person name="Berlin A.M."/>
            <person name="Chapman S.B."/>
            <person name="Gainer-Dewar J."/>
            <person name="Goldberg J."/>
            <person name="Griggs A."/>
            <person name="Gujja S."/>
            <person name="Hansen M."/>
            <person name="Howarth C."/>
            <person name="Imamovic A."/>
            <person name="Ireland A."/>
            <person name="Larimer J."/>
            <person name="McCowan C."/>
            <person name="Murphy C."/>
            <person name="Pearson M."/>
            <person name="Poon T.W."/>
            <person name="Priest M."/>
            <person name="Roberts A."/>
            <person name="Saif S."/>
            <person name="Shea T."/>
            <person name="Sisk P."/>
            <person name="Sykes S."/>
            <person name="Wortman J."/>
            <person name="Nusbaum C."/>
            <person name="Birren B."/>
        </authorList>
    </citation>
    <scope>NUCLEOTIDE SEQUENCE [LARGE SCALE GENOMIC DNA]</scope>
    <source>
        <strain evidence="5 6">MaliPS096_E11</strain>
    </source>
</reference>
<sequence length="361" mass="43147">MKNDVKKDVKDDVRNDVKDDVRNDVKDDVRNDVKGDKKNDDINCVKYHIKNKIRRYEHLYGIEYIYEKKKNRMFFLFVIIFFSLFILYYFYLGYIRGYLSVNEFHILLFILYIFCIVVYFNNIFTEKLLLLKNIGIQIDKKDSFENYTKFICKNEIENIFINEAIYMFEICPYLCIKLKNNDSVILFKDVVLGMNNMVNIYRDIKKIFFYNDNNILKTIKITHVKNDKGIYEIGQTDGEEEDEISDSVSYIVSEATSNHTSHKISDDISDQTDNFEEDEEVKKVIQKKYNYTKNKNYDNINLENNIYATNNCSSSEENIFKLLNFSSYENIKINKRSKKLRKNNSYDVYINKQLAIKIMNN</sequence>
<organism evidence="5 6">
    <name type="scientific">Plasmodium falciparum MaliPS096_E11</name>
    <dbReference type="NCBI Taxonomy" id="1036727"/>
    <lineage>
        <taxon>Eukaryota</taxon>
        <taxon>Sar</taxon>
        <taxon>Alveolata</taxon>
        <taxon>Apicomplexa</taxon>
        <taxon>Aconoidasida</taxon>
        <taxon>Haemosporida</taxon>
        <taxon>Plasmodiidae</taxon>
        <taxon>Plasmodium</taxon>
        <taxon>Plasmodium (Laverania)</taxon>
    </lineage>
</organism>
<name>A0A024WMR3_PLAFA</name>
<dbReference type="Proteomes" id="UP000030699">
    <property type="component" value="Unassembled WGS sequence"/>
</dbReference>
<reference evidence="5 6" key="2">
    <citation type="submission" date="2013-02" db="EMBL/GenBank/DDBJ databases">
        <title>The Genome Sequence of Plasmodium falciparum MaliPS096_E11.</title>
        <authorList>
            <consortium name="The Broad Institute Genome Sequencing Platform"/>
            <consortium name="The Broad Institute Genome Sequencing Center for Infectious Disease"/>
            <person name="Neafsey D."/>
            <person name="Cheeseman I."/>
            <person name="Volkman S."/>
            <person name="Adams J."/>
            <person name="Walker B."/>
            <person name="Young S.K."/>
            <person name="Zeng Q."/>
            <person name="Gargeya S."/>
            <person name="Fitzgerald M."/>
            <person name="Haas B."/>
            <person name="Abouelleil A."/>
            <person name="Alvarado L."/>
            <person name="Arachchi H.M."/>
            <person name="Berlin A.M."/>
            <person name="Chapman S.B."/>
            <person name="Dewar J."/>
            <person name="Goldberg J."/>
            <person name="Griggs A."/>
            <person name="Gujja S."/>
            <person name="Hansen M."/>
            <person name="Howarth C."/>
            <person name="Imamovic A."/>
            <person name="Larimer J."/>
            <person name="McCowan C."/>
            <person name="Murphy C."/>
            <person name="Neiman D."/>
            <person name="Pearson M."/>
            <person name="Priest M."/>
            <person name="Roberts A."/>
            <person name="Saif S."/>
            <person name="Shea T."/>
            <person name="Sisk P."/>
            <person name="Sykes S."/>
            <person name="Wortman J."/>
            <person name="Nusbaum C."/>
            <person name="Birren B."/>
        </authorList>
    </citation>
    <scope>NUCLEOTIDE SEQUENCE [LARGE SCALE GENOMIC DNA]</scope>
    <source>
        <strain evidence="5 6">MaliPS096_E11</strain>
    </source>
</reference>
<protein>
    <recommendedName>
        <fullName evidence="4">Phosphatidylinositol N-acetylglucosaminyltransferase subunit H conserved domain-containing protein</fullName>
    </recommendedName>
</protein>
<evidence type="ECO:0000256" key="2">
    <source>
        <dbReference type="ARBA" id="ARBA00009610"/>
    </source>
</evidence>
<proteinExistence type="inferred from homology"/>
<gene>
    <name evidence="5" type="ORF">PFMALIP_03483</name>
</gene>